<evidence type="ECO:0000256" key="3">
    <source>
        <dbReference type="ARBA" id="ARBA00004613"/>
    </source>
</evidence>
<accession>A0A167EC59</accession>
<dbReference type="GO" id="GO:0098552">
    <property type="term" value="C:side of membrane"/>
    <property type="evidence" value="ECO:0007669"/>
    <property type="project" value="UniProtKB-KW"/>
</dbReference>
<dbReference type="GO" id="GO:0005576">
    <property type="term" value="C:extracellular region"/>
    <property type="evidence" value="ECO:0007669"/>
    <property type="project" value="UniProtKB-SubCell"/>
</dbReference>
<dbReference type="PANTHER" id="PTHR33048">
    <property type="entry name" value="PTH11-LIKE INTEGRAL MEMBRANE PROTEIN (AFU_ORTHOLOGUE AFUA_5G11245)"/>
    <property type="match status" value="1"/>
</dbReference>
<feature type="transmembrane region" description="Helical" evidence="16">
    <location>
        <begin position="142"/>
        <end position="161"/>
    </location>
</feature>
<feature type="transmembrane region" description="Helical" evidence="16">
    <location>
        <begin position="251"/>
        <end position="273"/>
    </location>
</feature>
<dbReference type="PANTHER" id="PTHR33048:SF143">
    <property type="entry name" value="EXTRACELLULAR MEMBRANE PROTEIN CFEM DOMAIN-CONTAINING PROTEIN-RELATED"/>
    <property type="match status" value="1"/>
</dbReference>
<evidence type="ECO:0000256" key="15">
    <source>
        <dbReference type="SAM" id="MobiDB-lite"/>
    </source>
</evidence>
<sequence>LTFAHPAQHPRTENATSRGGLAYLDTRGSQAAIPTSCLFKMAAARFFAFLACFLGLGSVVTAVDLSYQGIPNCAVNCIFQEIGHSNCAITNQTCLCHDDVLAGYVQTCVEANCTVVEMLVARNQSLAACGVPPAQHDNITQWFRALLFGLPTFFILVRVANKYMKLSTWSWDDITILVAYAVLAAFLPASYLASRAGSGRDIWTLTPEQITDFLLLFIIFGMLYMTCLAFIKSSILFLYLRIFPDENFRRLLWCTQLFNLLLWVSFISGTFASCQPLNFFWNGWKREMEGKCFNLNAFAMCHGVFNVALDVWMLLLPASQVYNLRMQRKRKLGVMLMFGVGIFLTAVSAYRIKALLLFATSYNITGDSYQSSLWSHIELCVGIFVACLPSTRQVWRILSPKILEVTHISSRSVRSPKASNVASQASKTASGVHGQPRVASYEESSIAHLVGDFNNIDLNDLTDSSQTEKEPPKTPKNRIEAKSEPTSGSSRGS</sequence>
<dbReference type="EMBL" id="LFIW01000750">
    <property type="protein sequence ID" value="KZL84949.1"/>
    <property type="molecule type" value="Genomic_DNA"/>
</dbReference>
<dbReference type="AlphaFoldDB" id="A0A167EC59"/>
<evidence type="ECO:0000313" key="18">
    <source>
        <dbReference type="EMBL" id="KZL84949.1"/>
    </source>
</evidence>
<dbReference type="Proteomes" id="UP000076584">
    <property type="component" value="Unassembled WGS sequence"/>
</dbReference>
<evidence type="ECO:0000256" key="12">
    <source>
        <dbReference type="ARBA" id="ARBA00023288"/>
    </source>
</evidence>
<evidence type="ECO:0000256" key="4">
    <source>
        <dbReference type="ARBA" id="ARBA00010031"/>
    </source>
</evidence>
<feature type="disulfide bond" evidence="14">
    <location>
        <begin position="73"/>
        <end position="113"/>
    </location>
</feature>
<comment type="caution">
    <text evidence="18">The sequence shown here is derived from an EMBL/GenBank/DDBJ whole genome shotgun (WGS) entry which is preliminary data.</text>
</comment>
<feature type="transmembrane region" description="Helical" evidence="16">
    <location>
        <begin position="332"/>
        <end position="352"/>
    </location>
</feature>
<keyword evidence="11 14" id="KW-1015">Disulfide bond</keyword>
<comment type="similarity">
    <text evidence="4">Belongs to the RBT5 family.</text>
</comment>
<gene>
    <name evidence="18" type="ORF">CI238_09604</name>
</gene>
<evidence type="ECO:0000256" key="5">
    <source>
        <dbReference type="ARBA" id="ARBA00022525"/>
    </source>
</evidence>
<proteinExistence type="inferred from homology"/>
<keyword evidence="7 16" id="KW-0812">Transmembrane</keyword>
<evidence type="ECO:0000256" key="9">
    <source>
        <dbReference type="ARBA" id="ARBA00022989"/>
    </source>
</evidence>
<name>A0A167EC59_COLIC</name>
<feature type="disulfide bond" evidence="14">
    <location>
        <begin position="87"/>
        <end position="94"/>
    </location>
</feature>
<evidence type="ECO:0000256" key="7">
    <source>
        <dbReference type="ARBA" id="ARBA00022692"/>
    </source>
</evidence>
<evidence type="ECO:0000256" key="13">
    <source>
        <dbReference type="ARBA" id="ARBA00038359"/>
    </source>
</evidence>
<evidence type="ECO:0000259" key="17">
    <source>
        <dbReference type="PROSITE" id="PS52012"/>
    </source>
</evidence>
<feature type="transmembrane region" description="Helical" evidence="16">
    <location>
        <begin position="213"/>
        <end position="239"/>
    </location>
</feature>
<evidence type="ECO:0000313" key="19">
    <source>
        <dbReference type="Proteomes" id="UP000076584"/>
    </source>
</evidence>
<feature type="transmembrane region" description="Helical" evidence="16">
    <location>
        <begin position="46"/>
        <end position="63"/>
    </location>
</feature>
<evidence type="ECO:0000256" key="1">
    <source>
        <dbReference type="ARBA" id="ARBA00004141"/>
    </source>
</evidence>
<keyword evidence="5" id="KW-0964">Secreted</keyword>
<comment type="subcellular location">
    <subcellularLocation>
        <location evidence="2">Membrane</location>
        <topology evidence="2">Lipid-anchor</topology>
        <topology evidence="2">GPI-anchor</topology>
    </subcellularLocation>
    <subcellularLocation>
        <location evidence="1">Membrane</location>
        <topology evidence="1">Multi-pass membrane protein</topology>
    </subcellularLocation>
    <subcellularLocation>
        <location evidence="3">Secreted</location>
    </subcellularLocation>
</comment>
<comment type="caution">
    <text evidence="14">Lacks conserved residue(s) required for the propagation of feature annotation.</text>
</comment>
<keyword evidence="19" id="KW-1185">Reference proteome</keyword>
<protein>
    <submittedName>
        <fullName evidence="18">Cfem domain-containing protein</fullName>
    </submittedName>
</protein>
<evidence type="ECO:0000256" key="8">
    <source>
        <dbReference type="ARBA" id="ARBA00022729"/>
    </source>
</evidence>
<evidence type="ECO:0000256" key="2">
    <source>
        <dbReference type="ARBA" id="ARBA00004589"/>
    </source>
</evidence>
<organism evidence="18 19">
    <name type="scientific">Colletotrichum incanum</name>
    <name type="common">Soybean anthracnose fungus</name>
    <dbReference type="NCBI Taxonomy" id="1573173"/>
    <lineage>
        <taxon>Eukaryota</taxon>
        <taxon>Fungi</taxon>
        <taxon>Dikarya</taxon>
        <taxon>Ascomycota</taxon>
        <taxon>Pezizomycotina</taxon>
        <taxon>Sordariomycetes</taxon>
        <taxon>Hypocreomycetidae</taxon>
        <taxon>Glomerellales</taxon>
        <taxon>Glomerellaceae</taxon>
        <taxon>Colletotrichum</taxon>
        <taxon>Colletotrichum spaethianum species complex</taxon>
    </lineage>
</organism>
<feature type="transmembrane region" description="Helical" evidence="16">
    <location>
        <begin position="173"/>
        <end position="193"/>
    </location>
</feature>
<evidence type="ECO:0000256" key="14">
    <source>
        <dbReference type="PROSITE-ProRule" id="PRU01356"/>
    </source>
</evidence>
<evidence type="ECO:0000256" key="16">
    <source>
        <dbReference type="SAM" id="Phobius"/>
    </source>
</evidence>
<feature type="disulfide bond" evidence="14">
    <location>
        <begin position="96"/>
        <end position="129"/>
    </location>
</feature>
<keyword evidence="10 16" id="KW-0472">Membrane</keyword>
<keyword evidence="6" id="KW-0325">Glycoprotein</keyword>
<feature type="region of interest" description="Disordered" evidence="15">
    <location>
        <begin position="457"/>
        <end position="493"/>
    </location>
</feature>
<evidence type="ECO:0000256" key="11">
    <source>
        <dbReference type="ARBA" id="ARBA00023157"/>
    </source>
</evidence>
<keyword evidence="9 16" id="KW-1133">Transmembrane helix</keyword>
<keyword evidence="8" id="KW-0732">Signal</keyword>
<dbReference type="STRING" id="1573173.A0A167EC59"/>
<feature type="compositionally biased region" description="Basic and acidic residues" evidence="15">
    <location>
        <begin position="466"/>
        <end position="483"/>
    </location>
</feature>
<keyword evidence="6" id="KW-0336">GPI-anchor</keyword>
<reference evidence="18 19" key="1">
    <citation type="submission" date="2015-06" db="EMBL/GenBank/DDBJ databases">
        <title>Survival trade-offs in plant roots during colonization by closely related pathogenic and mutualistic fungi.</title>
        <authorList>
            <person name="Hacquard S."/>
            <person name="Kracher B."/>
            <person name="Hiruma K."/>
            <person name="Weinman A."/>
            <person name="Muench P."/>
            <person name="Garrido Oter R."/>
            <person name="Ver Loren van Themaat E."/>
            <person name="Dallerey J.-F."/>
            <person name="Damm U."/>
            <person name="Henrissat B."/>
            <person name="Lespinet O."/>
            <person name="Thon M."/>
            <person name="Kemen E."/>
            <person name="McHardy A.C."/>
            <person name="Schulze-Lefert P."/>
            <person name="O'Connell R.J."/>
        </authorList>
    </citation>
    <scope>NUCLEOTIDE SEQUENCE [LARGE SCALE GENOMIC DNA]</scope>
    <source>
        <strain evidence="18 19">MAFF 238704</strain>
    </source>
</reference>
<comment type="similarity">
    <text evidence="13">Belongs to the SAT4 family.</text>
</comment>
<feature type="domain" description="CFEM" evidence="17">
    <location>
        <begin position="45"/>
        <end position="154"/>
    </location>
</feature>
<dbReference type="InterPro" id="IPR049326">
    <property type="entry name" value="Rhodopsin_dom_fungi"/>
</dbReference>
<feature type="transmembrane region" description="Helical" evidence="16">
    <location>
        <begin position="293"/>
        <end position="312"/>
    </location>
</feature>
<dbReference type="InterPro" id="IPR008427">
    <property type="entry name" value="Extracellular_membr_CFEM_dom"/>
</dbReference>
<feature type="non-terminal residue" evidence="18">
    <location>
        <position position="1"/>
    </location>
</feature>
<feature type="compositionally biased region" description="Polar residues" evidence="15">
    <location>
        <begin position="416"/>
        <end position="429"/>
    </location>
</feature>
<feature type="region of interest" description="Disordered" evidence="15">
    <location>
        <begin position="416"/>
        <end position="437"/>
    </location>
</feature>
<keyword evidence="12" id="KW-0449">Lipoprotein</keyword>
<feature type="compositionally biased region" description="Polar residues" evidence="15">
    <location>
        <begin position="484"/>
        <end position="493"/>
    </location>
</feature>
<dbReference type="Pfam" id="PF20684">
    <property type="entry name" value="Fung_rhodopsin"/>
    <property type="match status" value="1"/>
</dbReference>
<dbReference type="SMART" id="SM00747">
    <property type="entry name" value="CFEM"/>
    <property type="match status" value="1"/>
</dbReference>
<dbReference type="InterPro" id="IPR052337">
    <property type="entry name" value="SAT4-like"/>
</dbReference>
<evidence type="ECO:0000256" key="6">
    <source>
        <dbReference type="ARBA" id="ARBA00022622"/>
    </source>
</evidence>
<dbReference type="PROSITE" id="PS52012">
    <property type="entry name" value="CFEM"/>
    <property type="match status" value="1"/>
</dbReference>
<evidence type="ECO:0000256" key="10">
    <source>
        <dbReference type="ARBA" id="ARBA00023136"/>
    </source>
</evidence>
<feature type="disulfide bond" evidence="14">
    <location>
        <begin position="77"/>
        <end position="108"/>
    </location>
</feature>
<dbReference type="Pfam" id="PF05730">
    <property type="entry name" value="CFEM"/>
    <property type="match status" value="1"/>
</dbReference>